<accession>A0AAX3X8T2</accession>
<evidence type="ECO:0000313" key="2">
    <source>
        <dbReference type="EMBL" id="WII28630.1"/>
    </source>
</evidence>
<reference evidence="2" key="1">
    <citation type="submission" date="2023-04" db="EMBL/GenBank/DDBJ databases">
        <title>Four porcine-derived lactic acid bacteria strains analyses and their evaluation as potential probiotics based on genomics.</title>
        <authorList>
            <person name="Niu D."/>
        </authorList>
    </citation>
    <scope>NUCLEOTIDE SEQUENCE</scope>
    <source>
        <strain evidence="2">ZSA5</strain>
    </source>
</reference>
<evidence type="ECO:0000256" key="1">
    <source>
        <dbReference type="ARBA" id="ARBA00022729"/>
    </source>
</evidence>
<dbReference type="Pfam" id="PF19258">
    <property type="entry name" value="KxYKxGKxW_sig"/>
    <property type="match status" value="1"/>
</dbReference>
<keyword evidence="1" id="KW-0732">Signal</keyword>
<dbReference type="InterPro" id="IPR022263">
    <property type="entry name" value="KxYKxGKxW"/>
</dbReference>
<evidence type="ECO:0000313" key="3">
    <source>
        <dbReference type="Proteomes" id="UP001231316"/>
    </source>
</evidence>
<name>A0AAX3X8T2_9LACO</name>
<proteinExistence type="predicted"/>
<gene>
    <name evidence="2" type="ORF">QFE45_00310</name>
</gene>
<dbReference type="NCBIfam" id="TIGR03715">
    <property type="entry name" value="KxYKxGKxW"/>
    <property type="match status" value="1"/>
</dbReference>
<dbReference type="EMBL" id="CP123971">
    <property type="protein sequence ID" value="WII28630.1"/>
    <property type="molecule type" value="Genomic_DNA"/>
</dbReference>
<dbReference type="Proteomes" id="UP001231316">
    <property type="component" value="Chromosome"/>
</dbReference>
<dbReference type="RefSeq" id="WP_172413241.1">
    <property type="nucleotide sequence ID" value="NZ_CP007646.1"/>
</dbReference>
<organism evidence="2 3">
    <name type="scientific">Ligilactobacillus salivarius</name>
    <dbReference type="NCBI Taxonomy" id="1624"/>
    <lineage>
        <taxon>Bacteria</taxon>
        <taxon>Bacillati</taxon>
        <taxon>Bacillota</taxon>
        <taxon>Bacilli</taxon>
        <taxon>Lactobacillales</taxon>
        <taxon>Lactobacillaceae</taxon>
        <taxon>Ligilactobacillus</taxon>
    </lineage>
</organism>
<protein>
    <submittedName>
        <fullName evidence="2">KxYKxGKxW signal peptide domain-containing protein</fullName>
    </submittedName>
</protein>
<dbReference type="AlphaFoldDB" id="A0AAX3X8T2"/>
<sequence length="114" mass="12920">MKFRRNKKDFFEFENDRKTHVKLYKAGKQWVSSLISSIGLIRVFKGRLDKSAINTQLVSKEKDKKSEDKLSSDGITAALKGAAVLGAVGWGCNVNYKYRFSGYKAVRQQPKLSN</sequence>